<keyword evidence="7" id="KW-1185">Reference proteome</keyword>
<comment type="caution">
    <text evidence="6">The sequence shown here is derived from an EMBL/GenBank/DDBJ whole genome shotgun (WGS) entry which is preliminary data.</text>
</comment>
<evidence type="ECO:0000256" key="2">
    <source>
        <dbReference type="ARBA" id="ARBA00022692"/>
    </source>
</evidence>
<keyword evidence="2 5" id="KW-0812">Transmembrane</keyword>
<keyword evidence="4 5" id="KW-0472">Membrane</keyword>
<dbReference type="GO" id="GO:0016020">
    <property type="term" value="C:membrane"/>
    <property type="evidence" value="ECO:0007669"/>
    <property type="project" value="UniProtKB-SubCell"/>
</dbReference>
<name>A0AAN9FDT0_CROPI</name>
<dbReference type="InterPro" id="IPR027417">
    <property type="entry name" value="P-loop_NTPase"/>
</dbReference>
<sequence length="176" mass="19455">MTLGGGPYYLIGRALGPEVGVSIGLCFFLGNAVAGALYVLGMVETFLKAIPAAGIFKGLVYCMGYLEKNIDWLQAKLEPLLKGTLLSPRPRSVWRTLTNLSEKIILMNVALSIVFHEWTVKKFMKSCRNLDINVFSYHGTMDPAQCAFVQKQWSKDEINIICATVAFGMGEGIQFH</sequence>
<gene>
    <name evidence="6" type="ORF">RIF29_14660</name>
</gene>
<comment type="subcellular location">
    <subcellularLocation>
        <location evidence="1">Membrane</location>
        <topology evidence="1">Multi-pass membrane protein</topology>
    </subcellularLocation>
</comment>
<proteinExistence type="predicted"/>
<dbReference type="PANTHER" id="PTHR11827">
    <property type="entry name" value="SOLUTE CARRIER FAMILY 12, CATION COTRANSPORTERS"/>
    <property type="match status" value="1"/>
</dbReference>
<evidence type="ECO:0000256" key="5">
    <source>
        <dbReference type="SAM" id="Phobius"/>
    </source>
</evidence>
<keyword evidence="3 5" id="KW-1133">Transmembrane helix</keyword>
<evidence type="ECO:0000256" key="1">
    <source>
        <dbReference type="ARBA" id="ARBA00004141"/>
    </source>
</evidence>
<feature type="transmembrane region" description="Helical" evidence="5">
    <location>
        <begin position="20"/>
        <end position="40"/>
    </location>
</feature>
<dbReference type="SUPFAM" id="SSF52540">
    <property type="entry name" value="P-loop containing nucleoside triphosphate hydrolases"/>
    <property type="match status" value="1"/>
</dbReference>
<dbReference type="GO" id="GO:0015377">
    <property type="term" value="F:chloride:monoatomic cation symporter activity"/>
    <property type="evidence" value="ECO:0007669"/>
    <property type="project" value="InterPro"/>
</dbReference>
<dbReference type="AlphaFoldDB" id="A0AAN9FDT0"/>
<evidence type="ECO:0000256" key="4">
    <source>
        <dbReference type="ARBA" id="ARBA00023136"/>
    </source>
</evidence>
<evidence type="ECO:0000256" key="3">
    <source>
        <dbReference type="ARBA" id="ARBA00022989"/>
    </source>
</evidence>
<evidence type="ECO:0000313" key="6">
    <source>
        <dbReference type="EMBL" id="KAK7273604.1"/>
    </source>
</evidence>
<reference evidence="6 7" key="1">
    <citation type="submission" date="2024-01" db="EMBL/GenBank/DDBJ databases">
        <title>The genomes of 5 underutilized Papilionoideae crops provide insights into root nodulation and disease resistanc.</title>
        <authorList>
            <person name="Yuan L."/>
        </authorList>
    </citation>
    <scope>NUCLEOTIDE SEQUENCE [LARGE SCALE GENOMIC DNA]</scope>
    <source>
        <strain evidence="6">ZHUSHIDOU_FW_LH</strain>
        <tissue evidence="6">Leaf</tissue>
    </source>
</reference>
<organism evidence="6 7">
    <name type="scientific">Crotalaria pallida</name>
    <name type="common">Smooth rattlebox</name>
    <name type="synonym">Crotalaria striata</name>
    <dbReference type="NCBI Taxonomy" id="3830"/>
    <lineage>
        <taxon>Eukaryota</taxon>
        <taxon>Viridiplantae</taxon>
        <taxon>Streptophyta</taxon>
        <taxon>Embryophyta</taxon>
        <taxon>Tracheophyta</taxon>
        <taxon>Spermatophyta</taxon>
        <taxon>Magnoliopsida</taxon>
        <taxon>eudicotyledons</taxon>
        <taxon>Gunneridae</taxon>
        <taxon>Pentapetalae</taxon>
        <taxon>rosids</taxon>
        <taxon>fabids</taxon>
        <taxon>Fabales</taxon>
        <taxon>Fabaceae</taxon>
        <taxon>Papilionoideae</taxon>
        <taxon>50 kb inversion clade</taxon>
        <taxon>genistoids sensu lato</taxon>
        <taxon>core genistoids</taxon>
        <taxon>Crotalarieae</taxon>
        <taxon>Crotalaria</taxon>
    </lineage>
</organism>
<evidence type="ECO:0000313" key="7">
    <source>
        <dbReference type="Proteomes" id="UP001372338"/>
    </source>
</evidence>
<dbReference type="Gene3D" id="3.40.50.300">
    <property type="entry name" value="P-loop containing nucleotide triphosphate hydrolases"/>
    <property type="match status" value="1"/>
</dbReference>
<accession>A0AAN9FDT0</accession>
<dbReference type="Gene3D" id="1.20.1740.10">
    <property type="entry name" value="Amino acid/polyamine transporter I"/>
    <property type="match status" value="1"/>
</dbReference>
<dbReference type="InterPro" id="IPR004842">
    <property type="entry name" value="SLC12A_fam"/>
</dbReference>
<dbReference type="EMBL" id="JAYWIO010000003">
    <property type="protein sequence ID" value="KAK7273604.1"/>
    <property type="molecule type" value="Genomic_DNA"/>
</dbReference>
<dbReference type="PANTHER" id="PTHR11827:SF100">
    <property type="entry name" value="CATION-CHLORIDE COTRANSPORTER 1"/>
    <property type="match status" value="1"/>
</dbReference>
<dbReference type="Proteomes" id="UP001372338">
    <property type="component" value="Unassembled WGS sequence"/>
</dbReference>
<protein>
    <submittedName>
        <fullName evidence="6">Uncharacterized protein</fullName>
    </submittedName>
</protein>